<evidence type="ECO:0000313" key="1">
    <source>
        <dbReference type="EMBL" id="KAL0943121.1"/>
    </source>
</evidence>
<organism evidence="1 2">
    <name type="scientific">Colletotrichum truncatum</name>
    <name type="common">Anthracnose fungus</name>
    <name type="synonym">Colletotrichum capsici</name>
    <dbReference type="NCBI Taxonomy" id="5467"/>
    <lineage>
        <taxon>Eukaryota</taxon>
        <taxon>Fungi</taxon>
        <taxon>Dikarya</taxon>
        <taxon>Ascomycota</taxon>
        <taxon>Pezizomycotina</taxon>
        <taxon>Sordariomycetes</taxon>
        <taxon>Hypocreomycetidae</taxon>
        <taxon>Glomerellales</taxon>
        <taxon>Glomerellaceae</taxon>
        <taxon>Colletotrichum</taxon>
        <taxon>Colletotrichum truncatum species complex</taxon>
    </lineage>
</organism>
<proteinExistence type="predicted"/>
<name>A0ACC3ZG71_COLTU</name>
<evidence type="ECO:0000313" key="2">
    <source>
        <dbReference type="Proteomes" id="UP000805649"/>
    </source>
</evidence>
<dbReference type="Proteomes" id="UP000805649">
    <property type="component" value="Unassembled WGS sequence"/>
</dbReference>
<dbReference type="EMBL" id="VUJX02000001">
    <property type="protein sequence ID" value="KAL0943121.1"/>
    <property type="molecule type" value="Genomic_DNA"/>
</dbReference>
<keyword evidence="2" id="KW-1185">Reference proteome</keyword>
<gene>
    <name evidence="1" type="ORF">CTRU02_201007</name>
</gene>
<protein>
    <submittedName>
        <fullName evidence="1">Uncharacterized protein</fullName>
    </submittedName>
</protein>
<accession>A0ACC3ZG71</accession>
<comment type="caution">
    <text evidence="1">The sequence shown here is derived from an EMBL/GenBank/DDBJ whole genome shotgun (WGS) entry which is preliminary data.</text>
</comment>
<sequence length="106" mass="12197">MENYGFGFLPDNLVDWGDFKIHEDLTSGLDIPGFKISTGKRAYDEIEDSPGALFAMLRELLEAEWKHKGRVKMICRLSSYLILREYRKYALKRICYAFGALRKGAA</sequence>
<reference evidence="1 2" key="1">
    <citation type="journal article" date="2020" name="Phytopathology">
        <title>Genome Sequence Resources of Colletotrichum truncatum, C. plurivorum, C. musicola, and C. sojae: Four Species Pathogenic to Soybean (Glycine max).</title>
        <authorList>
            <person name="Rogerio F."/>
            <person name="Boufleur T.R."/>
            <person name="Ciampi-Guillardi M."/>
            <person name="Sukno S.A."/>
            <person name="Thon M.R."/>
            <person name="Massola Junior N.S."/>
            <person name="Baroncelli R."/>
        </authorList>
    </citation>
    <scope>NUCLEOTIDE SEQUENCE [LARGE SCALE GENOMIC DNA]</scope>
    <source>
        <strain evidence="1 2">CMES1059</strain>
    </source>
</reference>